<keyword evidence="2 6" id="KW-1003">Cell membrane</keyword>
<keyword evidence="3 6" id="KW-0812">Transmembrane</keyword>
<comment type="caution">
    <text evidence="8">The sequence shown here is derived from an EMBL/GenBank/DDBJ whole genome shotgun (WGS) entry which is preliminary data.</text>
</comment>
<evidence type="ECO:0000259" key="7">
    <source>
        <dbReference type="Pfam" id="PF09335"/>
    </source>
</evidence>
<keyword evidence="5 6" id="KW-0472">Membrane</keyword>
<comment type="similarity">
    <text evidence="6">Belongs to the TVP38/TMEM64 family.</text>
</comment>
<feature type="transmembrane region" description="Helical" evidence="6">
    <location>
        <begin position="50"/>
        <end position="68"/>
    </location>
</feature>
<gene>
    <name evidence="8" type="ORF">DSM19430T_03530</name>
</gene>
<proteinExistence type="inferred from homology"/>
<evidence type="ECO:0000256" key="1">
    <source>
        <dbReference type="ARBA" id="ARBA00004651"/>
    </source>
</evidence>
<reference evidence="8 9" key="1">
    <citation type="submission" date="2020-05" db="EMBL/GenBank/DDBJ databases">
        <title>Draft genome sequence of Desulfovibrio psychrotolerans JS1T.</title>
        <authorList>
            <person name="Ueno A."/>
            <person name="Tamazawa S."/>
            <person name="Tamamura S."/>
            <person name="Murakami T."/>
            <person name="Kiyama T."/>
            <person name="Inomata H."/>
            <person name="Amano Y."/>
            <person name="Miyakawa K."/>
            <person name="Tamaki H."/>
            <person name="Naganuma T."/>
            <person name="Kaneko K."/>
        </authorList>
    </citation>
    <scope>NUCLEOTIDE SEQUENCE [LARGE SCALE GENOMIC DNA]</scope>
    <source>
        <strain evidence="8 9">JS1</strain>
    </source>
</reference>
<comment type="subcellular location">
    <subcellularLocation>
        <location evidence="1 6">Cell membrane</location>
        <topology evidence="1 6">Multi-pass membrane protein</topology>
    </subcellularLocation>
</comment>
<protein>
    <recommendedName>
        <fullName evidence="6">TVP38/TMEM64 family membrane protein</fullName>
    </recommendedName>
</protein>
<sequence length="236" mass="25834">MLNAKTIKALFKAFLIFSLLAAAIYVFRISHLDDVLDKHWMDAHIRDKGLTGYMLFLAIAAGFTSVGLPRQIIGFFAGYVYGAAMGTVMGTLGTALGCALVFYYSRFSGRNLIQRRMGKRIAKLDAFLERGPFQMTVVIRLLPVGSNILTNMIAGVTSISALSFLGGSLVGYVPQTFIFALLGSGVHVDPLWRTALSAVLLVLSSLLGYRLYRRFRVADTLEDEPSAEPENSPSPR</sequence>
<keyword evidence="9" id="KW-1185">Reference proteome</keyword>
<dbReference type="EMBL" id="BLVP01000001">
    <property type="protein sequence ID" value="GFM35669.1"/>
    <property type="molecule type" value="Genomic_DNA"/>
</dbReference>
<keyword evidence="4 6" id="KW-1133">Transmembrane helix</keyword>
<dbReference type="RefSeq" id="WP_243451213.1">
    <property type="nucleotide sequence ID" value="NZ_BLVP01000001.1"/>
</dbReference>
<evidence type="ECO:0000256" key="5">
    <source>
        <dbReference type="ARBA" id="ARBA00023136"/>
    </source>
</evidence>
<feature type="transmembrane region" description="Helical" evidence="6">
    <location>
        <begin position="148"/>
        <end position="171"/>
    </location>
</feature>
<dbReference type="InterPro" id="IPR015414">
    <property type="entry name" value="TMEM64"/>
</dbReference>
<evidence type="ECO:0000313" key="8">
    <source>
        <dbReference type="EMBL" id="GFM35669.1"/>
    </source>
</evidence>
<feature type="transmembrane region" description="Helical" evidence="6">
    <location>
        <begin position="80"/>
        <end position="105"/>
    </location>
</feature>
<dbReference type="PANTHER" id="PTHR12677:SF59">
    <property type="entry name" value="GOLGI APPARATUS MEMBRANE PROTEIN TVP38-RELATED"/>
    <property type="match status" value="1"/>
</dbReference>
<dbReference type="PANTHER" id="PTHR12677">
    <property type="entry name" value="GOLGI APPARATUS MEMBRANE PROTEIN TVP38-RELATED"/>
    <property type="match status" value="1"/>
</dbReference>
<accession>A0A7J0BPT8</accession>
<evidence type="ECO:0000256" key="3">
    <source>
        <dbReference type="ARBA" id="ARBA00022692"/>
    </source>
</evidence>
<dbReference type="Proteomes" id="UP000503820">
    <property type="component" value="Unassembled WGS sequence"/>
</dbReference>
<evidence type="ECO:0000256" key="6">
    <source>
        <dbReference type="RuleBase" id="RU366058"/>
    </source>
</evidence>
<evidence type="ECO:0000313" key="9">
    <source>
        <dbReference type="Proteomes" id="UP000503820"/>
    </source>
</evidence>
<dbReference type="AlphaFoldDB" id="A0A7J0BPT8"/>
<feature type="transmembrane region" description="Helical" evidence="6">
    <location>
        <begin position="191"/>
        <end position="212"/>
    </location>
</feature>
<evidence type="ECO:0000256" key="4">
    <source>
        <dbReference type="ARBA" id="ARBA00022989"/>
    </source>
</evidence>
<name>A0A7J0BPT8_9BACT</name>
<dbReference type="Pfam" id="PF09335">
    <property type="entry name" value="VTT_dom"/>
    <property type="match status" value="1"/>
</dbReference>
<dbReference type="GO" id="GO:0005886">
    <property type="term" value="C:plasma membrane"/>
    <property type="evidence" value="ECO:0007669"/>
    <property type="project" value="UniProtKB-SubCell"/>
</dbReference>
<feature type="transmembrane region" description="Helical" evidence="6">
    <location>
        <begin position="6"/>
        <end position="29"/>
    </location>
</feature>
<dbReference type="InterPro" id="IPR032816">
    <property type="entry name" value="VTT_dom"/>
</dbReference>
<evidence type="ECO:0000256" key="2">
    <source>
        <dbReference type="ARBA" id="ARBA00022475"/>
    </source>
</evidence>
<feature type="domain" description="VTT" evidence="7">
    <location>
        <begin position="68"/>
        <end position="184"/>
    </location>
</feature>
<organism evidence="8 9">
    <name type="scientific">Desulfovibrio psychrotolerans</name>
    <dbReference type="NCBI Taxonomy" id="415242"/>
    <lineage>
        <taxon>Bacteria</taxon>
        <taxon>Pseudomonadati</taxon>
        <taxon>Thermodesulfobacteriota</taxon>
        <taxon>Desulfovibrionia</taxon>
        <taxon>Desulfovibrionales</taxon>
        <taxon>Desulfovibrionaceae</taxon>
        <taxon>Desulfovibrio</taxon>
    </lineage>
</organism>